<evidence type="ECO:0000256" key="5">
    <source>
        <dbReference type="ARBA" id="ARBA00022989"/>
    </source>
</evidence>
<dbReference type="GO" id="GO:0015867">
    <property type="term" value="P:ATP transport"/>
    <property type="evidence" value="ECO:0007669"/>
    <property type="project" value="TreeGrafter"/>
</dbReference>
<keyword evidence="4" id="KW-0769">Symport</keyword>
<feature type="transmembrane region" description="Helical" evidence="7">
    <location>
        <begin position="303"/>
        <end position="323"/>
    </location>
</feature>
<feature type="transmembrane region" description="Helical" evidence="7">
    <location>
        <begin position="82"/>
        <end position="102"/>
    </location>
</feature>
<dbReference type="FunFam" id="1.20.1250.20:FF:000059">
    <property type="entry name" value="Solute carrier family 17 member 9"/>
    <property type="match status" value="1"/>
</dbReference>
<evidence type="ECO:0000259" key="8">
    <source>
        <dbReference type="PROSITE" id="PS50850"/>
    </source>
</evidence>
<keyword evidence="6 7" id="KW-0472">Membrane</keyword>
<dbReference type="PROSITE" id="PS50850">
    <property type="entry name" value="MFS"/>
    <property type="match status" value="1"/>
</dbReference>
<organism evidence="9 10">
    <name type="scientific">Biomphalaria pfeifferi</name>
    <name type="common">Bloodfluke planorb</name>
    <name type="synonym">Freshwater snail</name>
    <dbReference type="NCBI Taxonomy" id="112525"/>
    <lineage>
        <taxon>Eukaryota</taxon>
        <taxon>Metazoa</taxon>
        <taxon>Spiralia</taxon>
        <taxon>Lophotrochozoa</taxon>
        <taxon>Mollusca</taxon>
        <taxon>Gastropoda</taxon>
        <taxon>Heterobranchia</taxon>
        <taxon>Euthyneura</taxon>
        <taxon>Panpulmonata</taxon>
        <taxon>Hygrophila</taxon>
        <taxon>Lymnaeoidea</taxon>
        <taxon>Planorbidae</taxon>
        <taxon>Biomphalaria</taxon>
    </lineage>
</organism>
<evidence type="ECO:0000256" key="1">
    <source>
        <dbReference type="ARBA" id="ARBA00004141"/>
    </source>
</evidence>
<dbReference type="PANTHER" id="PTHR11662">
    <property type="entry name" value="SOLUTE CARRIER FAMILY 17"/>
    <property type="match status" value="1"/>
</dbReference>
<dbReference type="GO" id="GO:0016020">
    <property type="term" value="C:membrane"/>
    <property type="evidence" value="ECO:0007669"/>
    <property type="project" value="UniProtKB-SubCell"/>
</dbReference>
<reference evidence="9" key="1">
    <citation type="journal article" date="2023" name="PLoS Negl. Trop. Dis.">
        <title>A genome sequence for Biomphalaria pfeifferi, the major vector snail for the human-infecting parasite Schistosoma mansoni.</title>
        <authorList>
            <person name="Bu L."/>
            <person name="Lu L."/>
            <person name="Laidemitt M.R."/>
            <person name="Zhang S.M."/>
            <person name="Mutuku M."/>
            <person name="Mkoji G."/>
            <person name="Steinauer M."/>
            <person name="Loker E.S."/>
        </authorList>
    </citation>
    <scope>NUCLEOTIDE SEQUENCE</scope>
    <source>
        <strain evidence="9">KasaAsao</strain>
    </source>
</reference>
<proteinExistence type="predicted"/>
<dbReference type="InterPro" id="IPR020846">
    <property type="entry name" value="MFS_dom"/>
</dbReference>
<dbReference type="Gene3D" id="1.20.1250.20">
    <property type="entry name" value="MFS general substrate transporter like domains"/>
    <property type="match status" value="2"/>
</dbReference>
<dbReference type="Pfam" id="PF07690">
    <property type="entry name" value="MFS_1"/>
    <property type="match status" value="1"/>
</dbReference>
<feature type="transmembrane region" description="Helical" evidence="7">
    <location>
        <begin position="201"/>
        <end position="221"/>
    </location>
</feature>
<evidence type="ECO:0000256" key="6">
    <source>
        <dbReference type="ARBA" id="ARBA00023136"/>
    </source>
</evidence>
<dbReference type="InterPro" id="IPR036259">
    <property type="entry name" value="MFS_trans_sf"/>
</dbReference>
<reference evidence="9" key="2">
    <citation type="submission" date="2023-04" db="EMBL/GenBank/DDBJ databases">
        <authorList>
            <person name="Bu L."/>
            <person name="Lu L."/>
            <person name="Laidemitt M.R."/>
            <person name="Zhang S.M."/>
            <person name="Mutuku M."/>
            <person name="Mkoji G."/>
            <person name="Steinauer M."/>
            <person name="Loker E.S."/>
        </authorList>
    </citation>
    <scope>NUCLEOTIDE SEQUENCE</scope>
    <source>
        <strain evidence="9">KasaAsao</strain>
        <tissue evidence="9">Whole Snail</tissue>
    </source>
</reference>
<feature type="transmembrane region" description="Helical" evidence="7">
    <location>
        <begin position="138"/>
        <end position="155"/>
    </location>
</feature>
<dbReference type="SUPFAM" id="SSF103473">
    <property type="entry name" value="MFS general substrate transporter"/>
    <property type="match status" value="1"/>
</dbReference>
<keyword evidence="5 7" id="KW-1133">Transmembrane helix</keyword>
<feature type="transmembrane region" description="Helical" evidence="7">
    <location>
        <begin position="366"/>
        <end position="385"/>
    </location>
</feature>
<keyword evidence="10" id="KW-1185">Reference proteome</keyword>
<name>A0AAD8FP95_BIOPF</name>
<accession>A0AAD8FP95</accession>
<keyword evidence="3 7" id="KW-0812">Transmembrane</keyword>
<gene>
    <name evidence="9" type="ORF">Bpfe_000946</name>
</gene>
<evidence type="ECO:0000256" key="7">
    <source>
        <dbReference type="SAM" id="Phobius"/>
    </source>
</evidence>
<dbReference type="InterPro" id="IPR044777">
    <property type="entry name" value="SLC17A9-like"/>
</dbReference>
<evidence type="ECO:0000256" key="3">
    <source>
        <dbReference type="ARBA" id="ARBA00022692"/>
    </source>
</evidence>
<evidence type="ECO:0000313" key="10">
    <source>
        <dbReference type="Proteomes" id="UP001233172"/>
    </source>
</evidence>
<dbReference type="InterPro" id="IPR050382">
    <property type="entry name" value="MFS_Na/Anion_cotransporter"/>
</dbReference>
<dbReference type="PANTHER" id="PTHR11662:SF279">
    <property type="entry name" value="VOLTAGE-GATED PURINE NUCLEOTIDE UNIPORTER SLC17A9"/>
    <property type="match status" value="1"/>
</dbReference>
<sequence length="455" mass="50606">MATVVTDRDDEYFKECKVEVPGKKTRTHVNLDGVFWTNSEKNQWLVGLFIGTAMLYSARTLMPLCVVPLSEEMGWDKTESGTVLSAFFWGYTMTQFLGGYLSDRIGGELVLPVAACVWSLITFWTPQLAYLSTDKHNSLYIVVLSRVLLGISQGFHFPGMTSIISRKVSEHQRSFLFSVVASGSHFGTLIVGSMGSVLMDYFGWSVPFYIIGLIGLSWMLLMRYMLMAKQRSRSVVSHKESLSLDSDKFKPEPRTSVPWVYLFTKPAFWSILVGHFCENNAFFILLSWIPTYFHENFPTAKGWVFNVVPWVVTIPSSIGSGWLADKMITKGYSVTFVRKTMETVALCGTAFFLFMISYASNYTSCLIVMALAVACCGFHNSGIFVNPQDIAPKHAGSIFGIMNMAGAIPGFVGVYIAGHILEVTKSWNAVFSQTAVICLVGWAAFTLFGTGKKIV</sequence>
<feature type="transmembrane region" description="Helical" evidence="7">
    <location>
        <begin position="430"/>
        <end position="449"/>
    </location>
</feature>
<comment type="caution">
    <text evidence="9">The sequence shown here is derived from an EMBL/GenBank/DDBJ whole genome shotgun (WGS) entry which is preliminary data.</text>
</comment>
<feature type="transmembrane region" description="Helical" evidence="7">
    <location>
        <begin position="109"/>
        <end position="126"/>
    </location>
</feature>
<feature type="transmembrane region" description="Helical" evidence="7">
    <location>
        <begin position="44"/>
        <end position="62"/>
    </location>
</feature>
<feature type="transmembrane region" description="Helical" evidence="7">
    <location>
        <begin position="267"/>
        <end position="291"/>
    </location>
</feature>
<comment type="subcellular location">
    <subcellularLocation>
        <location evidence="1">Membrane</location>
        <topology evidence="1">Multi-pass membrane protein</topology>
    </subcellularLocation>
</comment>
<dbReference type="GO" id="GO:0015293">
    <property type="term" value="F:symporter activity"/>
    <property type="evidence" value="ECO:0007669"/>
    <property type="project" value="UniProtKB-KW"/>
</dbReference>
<feature type="domain" description="Major facilitator superfamily (MFS) profile" evidence="8">
    <location>
        <begin position="44"/>
        <end position="453"/>
    </location>
</feature>
<dbReference type="Proteomes" id="UP001233172">
    <property type="component" value="Unassembled WGS sequence"/>
</dbReference>
<feature type="transmembrane region" description="Helical" evidence="7">
    <location>
        <begin position="397"/>
        <end position="418"/>
    </location>
</feature>
<evidence type="ECO:0000313" key="9">
    <source>
        <dbReference type="EMBL" id="KAK0069769.1"/>
    </source>
</evidence>
<dbReference type="EMBL" id="JASAOG010000002">
    <property type="protein sequence ID" value="KAK0069769.1"/>
    <property type="molecule type" value="Genomic_DNA"/>
</dbReference>
<evidence type="ECO:0000256" key="2">
    <source>
        <dbReference type="ARBA" id="ARBA00022448"/>
    </source>
</evidence>
<keyword evidence="2" id="KW-0813">Transport</keyword>
<evidence type="ECO:0000256" key="4">
    <source>
        <dbReference type="ARBA" id="ARBA00022847"/>
    </source>
</evidence>
<feature type="transmembrane region" description="Helical" evidence="7">
    <location>
        <begin position="343"/>
        <end position="360"/>
    </location>
</feature>
<feature type="transmembrane region" description="Helical" evidence="7">
    <location>
        <begin position="175"/>
        <end position="195"/>
    </location>
</feature>
<dbReference type="FunFam" id="1.20.1250.20:FF:000003">
    <property type="entry name" value="Solute carrier family 17 member 3"/>
    <property type="match status" value="1"/>
</dbReference>
<dbReference type="InterPro" id="IPR011701">
    <property type="entry name" value="MFS"/>
</dbReference>
<protein>
    <submittedName>
        <fullName evidence="9">Solute carrier family 17 member 9</fullName>
    </submittedName>
</protein>
<dbReference type="CDD" id="cd17380">
    <property type="entry name" value="MFS_SLC17A9_like"/>
    <property type="match status" value="1"/>
</dbReference>
<dbReference type="AlphaFoldDB" id="A0AAD8FP95"/>